<feature type="non-terminal residue" evidence="1">
    <location>
        <position position="69"/>
    </location>
</feature>
<sequence>TGGKEPVAIGAPKSALLSGLNIYWVVESSKLSRAPLEGIVSIRIDGRKESRAIENRLSRTKERERKKTH</sequence>
<evidence type="ECO:0000313" key="2">
    <source>
        <dbReference type="Proteomes" id="UP000053573"/>
    </source>
</evidence>
<dbReference type="OrthoDB" id="10461144at2759"/>
<comment type="caution">
    <text evidence="1">The sequence shown here is derived from an EMBL/GenBank/DDBJ whole genome shotgun (WGS) entry which is preliminary data.</text>
</comment>
<gene>
    <name evidence="1" type="ORF">EMPG_12923</name>
</gene>
<evidence type="ECO:0000313" key="1">
    <source>
        <dbReference type="EMBL" id="KLJ11919.1"/>
    </source>
</evidence>
<organism evidence="1 2">
    <name type="scientific">Blastomyces silverae</name>
    <dbReference type="NCBI Taxonomy" id="2060906"/>
    <lineage>
        <taxon>Eukaryota</taxon>
        <taxon>Fungi</taxon>
        <taxon>Dikarya</taxon>
        <taxon>Ascomycota</taxon>
        <taxon>Pezizomycotina</taxon>
        <taxon>Eurotiomycetes</taxon>
        <taxon>Eurotiomycetidae</taxon>
        <taxon>Onygenales</taxon>
        <taxon>Ajellomycetaceae</taxon>
        <taxon>Blastomyces</taxon>
    </lineage>
</organism>
<protein>
    <submittedName>
        <fullName evidence="1">Uncharacterized protein</fullName>
    </submittedName>
</protein>
<keyword evidence="2" id="KW-1185">Reference proteome</keyword>
<name>A0A0H1BK81_9EURO</name>
<accession>A0A0H1BK81</accession>
<feature type="non-terminal residue" evidence="1">
    <location>
        <position position="1"/>
    </location>
</feature>
<dbReference type="AlphaFoldDB" id="A0A0H1BK81"/>
<reference evidence="2" key="1">
    <citation type="journal article" date="2015" name="PLoS Genet.">
        <title>The dynamic genome and transcriptome of the human fungal pathogen Blastomyces and close relative Emmonsia.</title>
        <authorList>
            <person name="Munoz J.F."/>
            <person name="Gauthier G.M."/>
            <person name="Desjardins C.A."/>
            <person name="Gallo J.E."/>
            <person name="Holder J."/>
            <person name="Sullivan T.D."/>
            <person name="Marty A.J."/>
            <person name="Carmen J.C."/>
            <person name="Chen Z."/>
            <person name="Ding L."/>
            <person name="Gujja S."/>
            <person name="Magrini V."/>
            <person name="Misas E."/>
            <person name="Mitreva M."/>
            <person name="Priest M."/>
            <person name="Saif S."/>
            <person name="Whiston E.A."/>
            <person name="Young S."/>
            <person name="Zeng Q."/>
            <person name="Goldman W.E."/>
            <person name="Mardis E.R."/>
            <person name="Taylor J.W."/>
            <person name="McEwen J.G."/>
            <person name="Clay O.K."/>
            <person name="Klein B.S."/>
            <person name="Cuomo C.A."/>
        </authorList>
    </citation>
    <scope>NUCLEOTIDE SEQUENCE [LARGE SCALE GENOMIC DNA]</scope>
    <source>
        <strain evidence="2">UAMH 139</strain>
    </source>
</reference>
<dbReference type="Proteomes" id="UP000053573">
    <property type="component" value="Unassembled WGS sequence"/>
</dbReference>
<proteinExistence type="predicted"/>
<dbReference type="EMBL" id="LDEV01001270">
    <property type="protein sequence ID" value="KLJ11919.1"/>
    <property type="molecule type" value="Genomic_DNA"/>
</dbReference>